<comment type="similarity">
    <text evidence="1">Belongs to the bacterial solute-binding protein 1 family.</text>
</comment>
<dbReference type="InterPro" id="IPR006059">
    <property type="entry name" value="SBP"/>
</dbReference>
<dbReference type="PANTHER" id="PTHR43649">
    <property type="entry name" value="ARABINOSE-BINDING PROTEIN-RELATED"/>
    <property type="match status" value="1"/>
</dbReference>
<evidence type="ECO:0000256" key="2">
    <source>
        <dbReference type="ARBA" id="ARBA00022448"/>
    </source>
</evidence>
<feature type="signal peptide" evidence="3">
    <location>
        <begin position="1"/>
        <end position="26"/>
    </location>
</feature>
<keyword evidence="2" id="KW-0813">Transport</keyword>
<keyword evidence="3" id="KW-0732">Signal</keyword>
<dbReference type="SUPFAM" id="SSF53850">
    <property type="entry name" value="Periplasmic binding protein-like II"/>
    <property type="match status" value="1"/>
</dbReference>
<name>A0A3L8P6C6_9ACTN</name>
<dbReference type="InterPro" id="IPR050490">
    <property type="entry name" value="Bact_solute-bd_prot1"/>
</dbReference>
<dbReference type="Gene3D" id="3.40.190.10">
    <property type="entry name" value="Periplasmic binding protein-like II"/>
    <property type="match status" value="2"/>
</dbReference>
<evidence type="ECO:0000256" key="1">
    <source>
        <dbReference type="ARBA" id="ARBA00008520"/>
    </source>
</evidence>
<accession>A0A3L8P6C6</accession>
<sequence length="434" mass="46000">MRVGTLPGRKVLVTVAAAALASTGLAACGSGSGGGNSNTVTIWSSIDQPVQDGLKKKLVSELKADNSKITIKWQKVENINQLIITKIQAGDTPDIALVPQPGVVSQMKSLGAVKPLDGVVSKDELSSYLPGAADFSKFDGKTYGLIVSMNIKGLVFYNKPWFTQKGYTAPTDMAGLVTLADKIKSDGTAPWCFGIESDTATGWPATDWIENILAKQSGADVYKDWVTHKVKFDSDDVKKAFDTFDQLLLTDGNTYGGSKAIVSTNFANTGNPMFQSPPKCGLWEQGSFAPSFLPKSVLANQDQNIGVFGLPPESAGGDNPVELGGDSMTMLNDTANVKKVVKLLAATEIGEDAAGSSSFISPHKDFDASKYPNELTRDMVKVATGATTTVFDASDQMPAAVGSGSFWKQVTAWIAGQTTEDKMLKAIDDSWPAS</sequence>
<gene>
    <name evidence="4" type="ORF">D9V37_02145</name>
</gene>
<dbReference type="PANTHER" id="PTHR43649:SF29">
    <property type="entry name" value="OSMOPROTECTIVE COMPOUNDS-BINDING PROTEIN GGTB"/>
    <property type="match status" value="1"/>
</dbReference>
<dbReference type="PROSITE" id="PS51257">
    <property type="entry name" value="PROKAR_LIPOPROTEIN"/>
    <property type="match status" value="1"/>
</dbReference>
<dbReference type="Pfam" id="PF13416">
    <property type="entry name" value="SBP_bac_8"/>
    <property type="match status" value="1"/>
</dbReference>
<evidence type="ECO:0000313" key="5">
    <source>
        <dbReference type="Proteomes" id="UP000281708"/>
    </source>
</evidence>
<evidence type="ECO:0000256" key="3">
    <source>
        <dbReference type="SAM" id="SignalP"/>
    </source>
</evidence>
<dbReference type="RefSeq" id="WP_121804462.1">
    <property type="nucleotide sequence ID" value="NZ_RDBE01000001.1"/>
</dbReference>
<dbReference type="AlphaFoldDB" id="A0A3L8P6C6"/>
<proteinExistence type="inferred from homology"/>
<reference evidence="4 5" key="1">
    <citation type="submission" date="2018-10" db="EMBL/GenBank/DDBJ databases">
        <title>Marmoricola sp. 4Q3S-7 whole genome shotgun sequence.</title>
        <authorList>
            <person name="Li F."/>
        </authorList>
    </citation>
    <scope>NUCLEOTIDE SEQUENCE [LARGE SCALE GENOMIC DNA]</scope>
    <source>
        <strain evidence="4 5">4Q3S-7</strain>
    </source>
</reference>
<dbReference type="EMBL" id="RDBE01000001">
    <property type="protein sequence ID" value="RLV50781.1"/>
    <property type="molecule type" value="Genomic_DNA"/>
</dbReference>
<comment type="caution">
    <text evidence="4">The sequence shown here is derived from an EMBL/GenBank/DDBJ whole genome shotgun (WGS) entry which is preliminary data.</text>
</comment>
<dbReference type="OrthoDB" id="8663148at2"/>
<protein>
    <submittedName>
        <fullName evidence="4">Carbohydrate ABC transporter substrate-binding protein</fullName>
    </submittedName>
</protein>
<organism evidence="4 5">
    <name type="scientific">Nocardioides mangrovicus</name>
    <dbReference type="NCBI Taxonomy" id="2478913"/>
    <lineage>
        <taxon>Bacteria</taxon>
        <taxon>Bacillati</taxon>
        <taxon>Actinomycetota</taxon>
        <taxon>Actinomycetes</taxon>
        <taxon>Propionibacteriales</taxon>
        <taxon>Nocardioidaceae</taxon>
        <taxon>Nocardioides</taxon>
    </lineage>
</organism>
<dbReference type="Proteomes" id="UP000281708">
    <property type="component" value="Unassembled WGS sequence"/>
</dbReference>
<keyword evidence="5" id="KW-1185">Reference proteome</keyword>
<evidence type="ECO:0000313" key="4">
    <source>
        <dbReference type="EMBL" id="RLV50781.1"/>
    </source>
</evidence>
<feature type="chain" id="PRO_5018261503" evidence="3">
    <location>
        <begin position="27"/>
        <end position="434"/>
    </location>
</feature>